<sequence>MFDFRDTDPSLLTSDQTILQVSSSLQQDSRFFSVKTGESVTLQCFRDPDTPARAYWYKLTLRQKPQLISTVFKYDPNGTFHREFKDDPRFTLDTKGNLNNLKITNLQPSDSATYFCITGNSYKIEFDGGTVIHVEGSGLNIQALTEPIFNFFYISKFLFLLTCFRVLMTNCLLSRRHALRVLRVF</sequence>
<keyword evidence="3" id="KW-0732">Signal</keyword>
<evidence type="ECO:0000313" key="10">
    <source>
        <dbReference type="Proteomes" id="UP000261380"/>
    </source>
</evidence>
<evidence type="ECO:0000256" key="6">
    <source>
        <dbReference type="ARBA" id="ARBA00023157"/>
    </source>
</evidence>
<dbReference type="AlphaFoldDB" id="A0A3B5LM40"/>
<dbReference type="GO" id="GO:0002376">
    <property type="term" value="P:immune system process"/>
    <property type="evidence" value="ECO:0007669"/>
    <property type="project" value="UniProtKB-KW"/>
</dbReference>
<organism evidence="9 10">
    <name type="scientific">Xiphophorus couchianus</name>
    <name type="common">Monterrey platyfish</name>
    <dbReference type="NCBI Taxonomy" id="32473"/>
    <lineage>
        <taxon>Eukaryota</taxon>
        <taxon>Metazoa</taxon>
        <taxon>Chordata</taxon>
        <taxon>Craniata</taxon>
        <taxon>Vertebrata</taxon>
        <taxon>Euteleostomi</taxon>
        <taxon>Actinopterygii</taxon>
        <taxon>Neopterygii</taxon>
        <taxon>Teleostei</taxon>
        <taxon>Neoteleostei</taxon>
        <taxon>Acanthomorphata</taxon>
        <taxon>Ovalentaria</taxon>
        <taxon>Atherinomorphae</taxon>
        <taxon>Cyprinodontiformes</taxon>
        <taxon>Poeciliidae</taxon>
        <taxon>Poeciliinae</taxon>
        <taxon>Xiphophorus</taxon>
    </lineage>
</organism>
<evidence type="ECO:0000256" key="4">
    <source>
        <dbReference type="ARBA" id="ARBA00022859"/>
    </source>
</evidence>
<dbReference type="Pfam" id="PF07686">
    <property type="entry name" value="V-set"/>
    <property type="match status" value="1"/>
</dbReference>
<dbReference type="InterPro" id="IPR003599">
    <property type="entry name" value="Ig_sub"/>
</dbReference>
<evidence type="ECO:0000256" key="7">
    <source>
        <dbReference type="ARBA" id="ARBA00023180"/>
    </source>
</evidence>
<reference evidence="9" key="1">
    <citation type="submission" date="2025-08" db="UniProtKB">
        <authorList>
            <consortium name="Ensembl"/>
        </authorList>
    </citation>
    <scope>IDENTIFICATION</scope>
</reference>
<dbReference type="SMART" id="SM00406">
    <property type="entry name" value="IGv"/>
    <property type="match status" value="1"/>
</dbReference>
<evidence type="ECO:0000256" key="3">
    <source>
        <dbReference type="ARBA" id="ARBA00022729"/>
    </source>
</evidence>
<keyword evidence="2" id="KW-1003">Cell membrane</keyword>
<dbReference type="CDD" id="cd00099">
    <property type="entry name" value="IgV"/>
    <property type="match status" value="1"/>
</dbReference>
<evidence type="ECO:0000256" key="5">
    <source>
        <dbReference type="ARBA" id="ARBA00023136"/>
    </source>
</evidence>
<keyword evidence="5" id="KW-0472">Membrane</keyword>
<dbReference type="GO" id="GO:0005886">
    <property type="term" value="C:plasma membrane"/>
    <property type="evidence" value="ECO:0007669"/>
    <property type="project" value="UniProtKB-SubCell"/>
</dbReference>
<dbReference type="InterPro" id="IPR013783">
    <property type="entry name" value="Ig-like_fold"/>
</dbReference>
<feature type="domain" description="Ig-like" evidence="8">
    <location>
        <begin position="9"/>
        <end position="127"/>
    </location>
</feature>
<dbReference type="GO" id="GO:0009617">
    <property type="term" value="P:response to bacterium"/>
    <property type="evidence" value="ECO:0007669"/>
    <property type="project" value="TreeGrafter"/>
</dbReference>
<dbReference type="InterPro" id="IPR036179">
    <property type="entry name" value="Ig-like_dom_sf"/>
</dbReference>
<dbReference type="PROSITE" id="PS50835">
    <property type="entry name" value="IG_LIKE"/>
    <property type="match status" value="1"/>
</dbReference>
<accession>A0A3B5LM40</accession>
<dbReference type="InterPro" id="IPR052051">
    <property type="entry name" value="TCR_complex_component"/>
</dbReference>
<evidence type="ECO:0000259" key="8">
    <source>
        <dbReference type="PROSITE" id="PS50835"/>
    </source>
</evidence>
<keyword evidence="10" id="KW-1185">Reference proteome</keyword>
<dbReference type="InterPro" id="IPR013106">
    <property type="entry name" value="Ig_V-set"/>
</dbReference>
<keyword evidence="7" id="KW-0325">Glycoprotein</keyword>
<protein>
    <recommendedName>
        <fullName evidence="8">Ig-like domain-containing protein</fullName>
    </recommendedName>
</protein>
<evidence type="ECO:0000313" key="9">
    <source>
        <dbReference type="Ensembl" id="ENSXCOP00000011785.1"/>
    </source>
</evidence>
<keyword evidence="4" id="KW-0391">Immunity</keyword>
<keyword evidence="6" id="KW-1015">Disulfide bond</keyword>
<dbReference type="Proteomes" id="UP000261380">
    <property type="component" value="Unplaced"/>
</dbReference>
<proteinExistence type="predicted"/>
<dbReference type="Gene3D" id="2.60.40.10">
    <property type="entry name" value="Immunoglobulins"/>
    <property type="match status" value="1"/>
</dbReference>
<dbReference type="PANTHER" id="PTHR19433">
    <property type="entry name" value="T-CELL RECEPTOR ALPHA CHAIN V REGION-RELATED"/>
    <property type="match status" value="1"/>
</dbReference>
<dbReference type="Ensembl" id="ENSXCOT00000011921.1">
    <property type="protein sequence ID" value="ENSXCOP00000011785.1"/>
    <property type="gene ID" value="ENSXCOG00000008907.1"/>
</dbReference>
<dbReference type="SMART" id="SM00409">
    <property type="entry name" value="IG"/>
    <property type="match status" value="1"/>
</dbReference>
<name>A0A3B5LM40_9TELE</name>
<dbReference type="InterPro" id="IPR007110">
    <property type="entry name" value="Ig-like_dom"/>
</dbReference>
<dbReference type="SUPFAM" id="SSF48726">
    <property type="entry name" value="Immunoglobulin"/>
    <property type="match status" value="1"/>
</dbReference>
<evidence type="ECO:0000256" key="2">
    <source>
        <dbReference type="ARBA" id="ARBA00022475"/>
    </source>
</evidence>
<comment type="subcellular location">
    <subcellularLocation>
        <location evidence="1">Cell membrane</location>
    </subcellularLocation>
</comment>
<dbReference type="GeneTree" id="ENSGT00950000182968"/>
<evidence type="ECO:0000256" key="1">
    <source>
        <dbReference type="ARBA" id="ARBA00004236"/>
    </source>
</evidence>
<reference evidence="9" key="2">
    <citation type="submission" date="2025-09" db="UniProtKB">
        <authorList>
            <consortium name="Ensembl"/>
        </authorList>
    </citation>
    <scope>IDENTIFICATION</scope>
</reference>
<dbReference type="PANTHER" id="PTHR19433:SF127">
    <property type="entry name" value="NITR9"/>
    <property type="match status" value="1"/>
</dbReference>